<gene>
    <name evidence="14" type="ORF">M91_11839</name>
</gene>
<dbReference type="GO" id="GO:0005886">
    <property type="term" value="C:plasma membrane"/>
    <property type="evidence" value="ECO:0007669"/>
    <property type="project" value="UniProtKB-SubCell"/>
</dbReference>
<feature type="transmembrane region" description="Helical" evidence="12">
    <location>
        <begin position="261"/>
        <end position="284"/>
    </location>
</feature>
<evidence type="ECO:0000256" key="3">
    <source>
        <dbReference type="ARBA" id="ARBA00022606"/>
    </source>
</evidence>
<evidence type="ECO:0000259" key="13">
    <source>
        <dbReference type="PROSITE" id="PS50262"/>
    </source>
</evidence>
<evidence type="ECO:0000313" key="14">
    <source>
        <dbReference type="EMBL" id="ELR52440.1"/>
    </source>
</evidence>
<organism evidence="14 15">
    <name type="scientific">Bos mutus</name>
    <name type="common">wild yak</name>
    <dbReference type="NCBI Taxonomy" id="72004"/>
    <lineage>
        <taxon>Eukaryota</taxon>
        <taxon>Metazoa</taxon>
        <taxon>Chordata</taxon>
        <taxon>Craniata</taxon>
        <taxon>Vertebrata</taxon>
        <taxon>Euteleostomi</taxon>
        <taxon>Mammalia</taxon>
        <taxon>Eutheria</taxon>
        <taxon>Laurasiatheria</taxon>
        <taxon>Artiodactyla</taxon>
        <taxon>Ruminantia</taxon>
        <taxon>Pecora</taxon>
        <taxon>Bovidae</taxon>
        <taxon>Bovinae</taxon>
        <taxon>Bos</taxon>
    </lineage>
</organism>
<evidence type="ECO:0000256" key="7">
    <source>
        <dbReference type="ARBA" id="ARBA00023040"/>
    </source>
</evidence>
<evidence type="ECO:0000256" key="9">
    <source>
        <dbReference type="ARBA" id="ARBA00023170"/>
    </source>
</evidence>
<dbReference type="EMBL" id="JH881747">
    <property type="protein sequence ID" value="ELR52440.1"/>
    <property type="molecule type" value="Genomic_DNA"/>
</dbReference>
<keyword evidence="9 11" id="KW-0675">Receptor</keyword>
<sequence length="355" mass="40498">CSFNTFLYEFLIYFSYQFFYHIHHMEPGNDTKILEFLLLGFSEEPELQPLIFGLFLFMYLITVFGNLLIILAVSSDSYLHTPMYFFLSNLSFVDICFTSTTIPKMLQNIRTQSKVLTYEGCITQMYFFILFAVLDVFLLTVMAYDRFVAICHPLHYMVIMNPQLCGLLVLVSWMMSALNSLLQSVMVLRLSFCTYMEIPHFFCEINQLIQLACSDMFLNEILMYFAAAILGGGSLTGILCSYSKIVSSIQRISSAQGKYKAFSTCASHLSVVSLFYCTCLGVYLSSAATHSSHSSAIASVMYTVVTPMLNPFIYSLRNKDIKRALERINRKAATCFITNCLCIFFALCTGFRLFY</sequence>
<feature type="transmembrane region" description="Helical" evidence="12">
    <location>
        <begin position="296"/>
        <end position="316"/>
    </location>
</feature>
<feature type="transmembrane region" description="Helical" evidence="12">
    <location>
        <begin position="164"/>
        <end position="182"/>
    </location>
</feature>
<evidence type="ECO:0000256" key="8">
    <source>
        <dbReference type="ARBA" id="ARBA00023136"/>
    </source>
</evidence>
<protein>
    <recommendedName>
        <fullName evidence="12">Olfactory receptor</fullName>
    </recommendedName>
</protein>
<evidence type="ECO:0000256" key="4">
    <source>
        <dbReference type="ARBA" id="ARBA00022692"/>
    </source>
</evidence>
<dbReference type="FunFam" id="1.20.1070.10:FF:000009">
    <property type="entry name" value="Olfactory receptor"/>
    <property type="match status" value="1"/>
</dbReference>
<dbReference type="PROSITE" id="PS00237">
    <property type="entry name" value="G_PROTEIN_RECEP_F1_1"/>
    <property type="match status" value="1"/>
</dbReference>
<keyword evidence="10 11" id="KW-0807">Transducer</keyword>
<dbReference type="PROSITE" id="PS50262">
    <property type="entry name" value="G_PROTEIN_RECEP_F1_2"/>
    <property type="match status" value="1"/>
</dbReference>
<dbReference type="Proteomes" id="UP000011080">
    <property type="component" value="Unassembled WGS sequence"/>
</dbReference>
<feature type="domain" description="G-protein coupled receptors family 1 profile" evidence="13">
    <location>
        <begin position="65"/>
        <end position="314"/>
    </location>
</feature>
<dbReference type="SUPFAM" id="SSF81321">
    <property type="entry name" value="Family A G protein-coupled receptor-like"/>
    <property type="match status" value="1"/>
</dbReference>
<evidence type="ECO:0000256" key="12">
    <source>
        <dbReference type="RuleBase" id="RU363047"/>
    </source>
</evidence>
<dbReference type="InterPro" id="IPR000725">
    <property type="entry name" value="Olfact_rcpt"/>
</dbReference>
<evidence type="ECO:0000256" key="2">
    <source>
        <dbReference type="ARBA" id="ARBA00004141"/>
    </source>
</evidence>
<reference evidence="14 15" key="1">
    <citation type="journal article" date="2012" name="Nat. Genet.">
        <title>The yak genome and adaptation to life at high altitude.</title>
        <authorList>
            <person name="Qiu Q."/>
            <person name="Zhang G."/>
            <person name="Ma T."/>
            <person name="Qian W."/>
            <person name="Wang J."/>
            <person name="Ye Z."/>
            <person name="Cao C."/>
            <person name="Hu Q."/>
            <person name="Kim J."/>
            <person name="Larkin D.M."/>
            <person name="Auvil L."/>
            <person name="Capitanu B."/>
            <person name="Ma J."/>
            <person name="Lewin H.A."/>
            <person name="Qian X."/>
            <person name="Lang Y."/>
            <person name="Zhou R."/>
            <person name="Wang L."/>
            <person name="Wang K."/>
            <person name="Xia J."/>
            <person name="Liao S."/>
            <person name="Pan S."/>
            <person name="Lu X."/>
            <person name="Hou H."/>
            <person name="Wang Y."/>
            <person name="Zang X."/>
            <person name="Yin Y."/>
            <person name="Ma H."/>
            <person name="Zhang J."/>
            <person name="Wang Z."/>
            <person name="Zhang Y."/>
            <person name="Zhang D."/>
            <person name="Yonezawa T."/>
            <person name="Hasegawa M."/>
            <person name="Zhong Y."/>
            <person name="Liu W."/>
            <person name="Zhang Y."/>
            <person name="Huang Z."/>
            <person name="Zhang S."/>
            <person name="Long R."/>
            <person name="Yang H."/>
            <person name="Wang J."/>
            <person name="Lenstra J.A."/>
            <person name="Cooper D.N."/>
            <person name="Wu Y."/>
            <person name="Wang J."/>
            <person name="Shi P."/>
            <person name="Wang J."/>
            <person name="Liu J."/>
        </authorList>
    </citation>
    <scope>NUCLEOTIDE SEQUENCE [LARGE SCALE GENOMIC DNA]</scope>
    <source>
        <strain evidence="15">yakQH1</strain>
    </source>
</reference>
<keyword evidence="7 11" id="KW-0297">G-protein coupled receptor</keyword>
<feature type="non-terminal residue" evidence="14">
    <location>
        <position position="355"/>
    </location>
</feature>
<evidence type="ECO:0000256" key="10">
    <source>
        <dbReference type="ARBA" id="ARBA00023224"/>
    </source>
</evidence>
<comment type="subcellular location">
    <subcellularLocation>
        <location evidence="12">Cell membrane</location>
        <topology evidence="12">Multi-pass membrane protein</topology>
    </subcellularLocation>
    <subcellularLocation>
        <location evidence="2">Membrane</location>
        <topology evidence="2">Multi-pass membrane protein</topology>
    </subcellularLocation>
</comment>
<dbReference type="GO" id="GO:0004984">
    <property type="term" value="F:olfactory receptor activity"/>
    <property type="evidence" value="ECO:0007669"/>
    <property type="project" value="InterPro"/>
</dbReference>
<dbReference type="PRINTS" id="PR00245">
    <property type="entry name" value="OLFACTORYR"/>
</dbReference>
<keyword evidence="5 12" id="KW-0552">Olfaction</keyword>
<keyword evidence="6 12" id="KW-1133">Transmembrane helix</keyword>
<dbReference type="Gene3D" id="1.20.1070.10">
    <property type="entry name" value="Rhodopsin 7-helix transmembrane proteins"/>
    <property type="match status" value="1"/>
</dbReference>
<name>L8I7J1_9CETA</name>
<evidence type="ECO:0000313" key="15">
    <source>
        <dbReference type="Proteomes" id="UP000011080"/>
    </source>
</evidence>
<feature type="transmembrane region" description="Helical" evidence="12">
    <location>
        <begin position="221"/>
        <end position="240"/>
    </location>
</feature>
<evidence type="ECO:0000256" key="5">
    <source>
        <dbReference type="ARBA" id="ARBA00022725"/>
    </source>
</evidence>
<evidence type="ECO:0000256" key="11">
    <source>
        <dbReference type="RuleBase" id="RU000688"/>
    </source>
</evidence>
<dbReference type="Pfam" id="PF13853">
    <property type="entry name" value="7tm_4"/>
    <property type="match status" value="1"/>
</dbReference>
<dbReference type="AlphaFoldDB" id="L8I7J1"/>
<feature type="transmembrane region" description="Helical" evidence="12">
    <location>
        <begin position="336"/>
        <end position="354"/>
    </location>
</feature>
<keyword evidence="4 11" id="KW-0812">Transmembrane</keyword>
<proteinExistence type="inferred from homology"/>
<comment type="similarity">
    <text evidence="11">Belongs to the G-protein coupled receptor 1 family.</text>
</comment>
<dbReference type="PRINTS" id="PR00237">
    <property type="entry name" value="GPCRRHODOPSN"/>
</dbReference>
<evidence type="ECO:0000256" key="1">
    <source>
        <dbReference type="ARBA" id="ARBA00003929"/>
    </source>
</evidence>
<feature type="non-terminal residue" evidence="14">
    <location>
        <position position="1"/>
    </location>
</feature>
<comment type="function">
    <text evidence="1">Putative odorant or sperm cell receptor.</text>
</comment>
<accession>L8I7J1</accession>
<dbReference type="InterPro" id="IPR017452">
    <property type="entry name" value="GPCR_Rhodpsn_7TM"/>
</dbReference>
<keyword evidence="12" id="KW-1003">Cell membrane</keyword>
<keyword evidence="3 12" id="KW-0716">Sensory transduction</keyword>
<feature type="transmembrane region" description="Helical" evidence="12">
    <location>
        <begin position="83"/>
        <end position="102"/>
    </location>
</feature>
<dbReference type="GO" id="GO:0004930">
    <property type="term" value="F:G protein-coupled receptor activity"/>
    <property type="evidence" value="ECO:0007669"/>
    <property type="project" value="UniProtKB-KW"/>
</dbReference>
<evidence type="ECO:0000256" key="6">
    <source>
        <dbReference type="ARBA" id="ARBA00022989"/>
    </source>
</evidence>
<dbReference type="InterPro" id="IPR000276">
    <property type="entry name" value="GPCR_Rhodpsn"/>
</dbReference>
<keyword evidence="8 12" id="KW-0472">Membrane</keyword>
<dbReference type="PANTHER" id="PTHR48001">
    <property type="entry name" value="OLFACTORY RECEPTOR"/>
    <property type="match status" value="1"/>
</dbReference>
<dbReference type="CDD" id="cd15234">
    <property type="entry name" value="7tmA_OR7-like"/>
    <property type="match status" value="1"/>
</dbReference>
<feature type="transmembrane region" description="Helical" evidence="12">
    <location>
        <begin position="122"/>
        <end position="144"/>
    </location>
</feature>
<feature type="transmembrane region" description="Helical" evidence="12">
    <location>
        <begin position="50"/>
        <end position="71"/>
    </location>
</feature>